<dbReference type="Pfam" id="PF04939">
    <property type="entry name" value="RRS1"/>
    <property type="match status" value="2"/>
</dbReference>
<comment type="function">
    <text evidence="5">Involved in ribosomal large subunit assembly.</text>
</comment>
<organism evidence="7 8">
    <name type="scientific">Rhododendron simsii</name>
    <name type="common">Sims's rhododendron</name>
    <dbReference type="NCBI Taxonomy" id="118357"/>
    <lineage>
        <taxon>Eukaryota</taxon>
        <taxon>Viridiplantae</taxon>
        <taxon>Streptophyta</taxon>
        <taxon>Embryophyta</taxon>
        <taxon>Tracheophyta</taxon>
        <taxon>Spermatophyta</taxon>
        <taxon>Magnoliopsida</taxon>
        <taxon>eudicotyledons</taxon>
        <taxon>Gunneridae</taxon>
        <taxon>Pentapetalae</taxon>
        <taxon>asterids</taxon>
        <taxon>Ericales</taxon>
        <taxon>Ericaceae</taxon>
        <taxon>Ericoideae</taxon>
        <taxon>Rhodoreae</taxon>
        <taxon>Rhododendron</taxon>
    </lineage>
</organism>
<accession>A0A834H7J8</accession>
<protein>
    <recommendedName>
        <fullName evidence="5">Ribosome biogenesis regulatory protein</fullName>
    </recommendedName>
</protein>
<comment type="similarity">
    <text evidence="2 5">Belongs to the RRS1 family.</text>
</comment>
<evidence type="ECO:0000313" key="7">
    <source>
        <dbReference type="EMBL" id="KAF7148639.1"/>
    </source>
</evidence>
<evidence type="ECO:0000256" key="5">
    <source>
        <dbReference type="RuleBase" id="RU364132"/>
    </source>
</evidence>
<dbReference type="InterPro" id="IPR007023">
    <property type="entry name" value="Ribosom_reg"/>
</dbReference>
<keyword evidence="3 5" id="KW-0690">Ribosome biogenesis</keyword>
<dbReference type="OrthoDB" id="28455at2759"/>
<reference evidence="7" key="1">
    <citation type="submission" date="2019-11" db="EMBL/GenBank/DDBJ databases">
        <authorList>
            <person name="Liu Y."/>
            <person name="Hou J."/>
            <person name="Li T.-Q."/>
            <person name="Guan C.-H."/>
            <person name="Wu X."/>
            <person name="Wu H.-Z."/>
            <person name="Ling F."/>
            <person name="Zhang R."/>
            <person name="Shi X.-G."/>
            <person name="Ren J.-P."/>
            <person name="Chen E.-F."/>
            <person name="Sun J.-M."/>
        </authorList>
    </citation>
    <scope>NUCLEOTIDE SEQUENCE</scope>
    <source>
        <strain evidence="7">Adult_tree_wgs_1</strain>
        <tissue evidence="7">Leaves</tissue>
    </source>
</reference>
<dbReference type="GO" id="GO:0005730">
    <property type="term" value="C:nucleolus"/>
    <property type="evidence" value="ECO:0007669"/>
    <property type="project" value="TreeGrafter"/>
</dbReference>
<feature type="region of interest" description="Disordered" evidence="6">
    <location>
        <begin position="339"/>
        <end position="397"/>
    </location>
</feature>
<comment type="caution">
    <text evidence="7">The sequence shown here is derived from an EMBL/GenBank/DDBJ whole genome shotgun (WGS) entry which is preliminary data.</text>
</comment>
<feature type="compositionally biased region" description="Low complexity" evidence="6">
    <location>
        <begin position="272"/>
        <end position="283"/>
    </location>
</feature>
<dbReference type="AlphaFoldDB" id="A0A834H7J8"/>
<feature type="compositionally biased region" description="Low complexity" evidence="6">
    <location>
        <begin position="356"/>
        <end position="370"/>
    </location>
</feature>
<dbReference type="EMBL" id="WJXA01000003">
    <property type="protein sequence ID" value="KAF7148639.1"/>
    <property type="molecule type" value="Genomic_DNA"/>
</dbReference>
<dbReference type="Proteomes" id="UP000626092">
    <property type="component" value="Unassembled WGS sequence"/>
</dbReference>
<dbReference type="GO" id="GO:0000447">
    <property type="term" value="P:endonucleolytic cleavage in ITS1 to separate SSU-rRNA from 5.8S rRNA and LSU-rRNA from tricistronic rRNA transcript (SSU-rRNA, 5.8S rRNA, LSU-rRNA)"/>
    <property type="evidence" value="ECO:0007669"/>
    <property type="project" value="TreeGrafter"/>
</dbReference>
<evidence type="ECO:0000256" key="2">
    <source>
        <dbReference type="ARBA" id="ARBA00010077"/>
    </source>
</evidence>
<keyword evidence="8" id="KW-1185">Reference proteome</keyword>
<feature type="region of interest" description="Disordered" evidence="6">
    <location>
        <begin position="261"/>
        <end position="303"/>
    </location>
</feature>
<feature type="compositionally biased region" description="Basic and acidic residues" evidence="6">
    <location>
        <begin position="284"/>
        <end position="298"/>
    </location>
</feature>
<dbReference type="GO" id="GO:0030687">
    <property type="term" value="C:preribosome, large subunit precursor"/>
    <property type="evidence" value="ECO:0007669"/>
    <property type="project" value="TreeGrafter"/>
</dbReference>
<proteinExistence type="inferred from homology"/>
<evidence type="ECO:0000256" key="6">
    <source>
        <dbReference type="SAM" id="MobiDB-lite"/>
    </source>
</evidence>
<dbReference type="GO" id="GO:0042273">
    <property type="term" value="P:ribosomal large subunit biogenesis"/>
    <property type="evidence" value="ECO:0007669"/>
    <property type="project" value="TreeGrafter"/>
</dbReference>
<evidence type="ECO:0000256" key="1">
    <source>
        <dbReference type="ARBA" id="ARBA00004123"/>
    </source>
</evidence>
<name>A0A834H7J8_RHOSS</name>
<dbReference type="PANTHER" id="PTHR17602">
    <property type="entry name" value="RIBOSOME BIOGENESIS REGULATORY PROTEIN"/>
    <property type="match status" value="1"/>
</dbReference>
<evidence type="ECO:0000256" key="3">
    <source>
        <dbReference type="ARBA" id="ARBA00022517"/>
    </source>
</evidence>
<keyword evidence="4 5" id="KW-0539">Nucleus</keyword>
<evidence type="ECO:0000313" key="8">
    <source>
        <dbReference type="Proteomes" id="UP000626092"/>
    </source>
</evidence>
<sequence>MAEEYQIDLGNLMAFDPHHHFPSLPSSSEMPFGCVVLLVWYGESFIVCVSLREELVKQCLEKGTKLVQAVADALFNLPSIDDPDGPIVTLPQPTTRLPREKPAMCVEFFGGGCFVDEMVSGRLTPLVALYSTIFPFSMGDSELPKKKPPTKWEEFAKKKGIVQRKKDKVVFDEQTGTWKRRHGYDRVNDDNDIPIIEAKATDEPGVDPFAKRREEKKQRVEKQEKHRLQNLKQAAKVGALPSHIQLAATALPITGTQAAPRKASKNELESVAGMAATSTASGGKFDKKLAGEKPPKHEAKYRKFLPVVEGSGMGSLERQQTEKVLSKLISKNSHEILNVERAVNMYNVKKDKKRSNQQQRKSSSNSGKSSSKLKPKNNKPFKKTSFKKGPSNKGKSK</sequence>
<evidence type="ECO:0000256" key="4">
    <source>
        <dbReference type="ARBA" id="ARBA00023242"/>
    </source>
</evidence>
<dbReference type="PANTHER" id="PTHR17602:SF4">
    <property type="entry name" value="RIBOSOME BIOGENESIS REGULATORY PROTEIN HOMOLOG"/>
    <property type="match status" value="1"/>
</dbReference>
<feature type="compositionally biased region" description="Basic residues" evidence="6">
    <location>
        <begin position="371"/>
        <end position="386"/>
    </location>
</feature>
<gene>
    <name evidence="7" type="ORF">RHSIM_Rhsim03G0247600</name>
</gene>
<comment type="subcellular location">
    <subcellularLocation>
        <location evidence="1 5">Nucleus</location>
    </subcellularLocation>
</comment>